<comment type="caution">
    <text evidence="1">The sequence shown here is derived from an EMBL/GenBank/DDBJ whole genome shotgun (WGS) entry which is preliminary data.</text>
</comment>
<dbReference type="InterPro" id="IPR043502">
    <property type="entry name" value="DNA/RNA_pol_sf"/>
</dbReference>
<organism evidence="1 2">
    <name type="scientific">Bondarzewia mesenterica</name>
    <dbReference type="NCBI Taxonomy" id="1095465"/>
    <lineage>
        <taxon>Eukaryota</taxon>
        <taxon>Fungi</taxon>
        <taxon>Dikarya</taxon>
        <taxon>Basidiomycota</taxon>
        <taxon>Agaricomycotina</taxon>
        <taxon>Agaricomycetes</taxon>
        <taxon>Russulales</taxon>
        <taxon>Bondarzewiaceae</taxon>
        <taxon>Bondarzewia</taxon>
    </lineage>
</organism>
<name>A0A4S4LRZ4_9AGAM</name>
<gene>
    <name evidence="1" type="ORF">EW146_g5273</name>
</gene>
<accession>A0A4S4LRZ4</accession>
<evidence type="ECO:0000313" key="2">
    <source>
        <dbReference type="Proteomes" id="UP000310158"/>
    </source>
</evidence>
<dbReference type="Proteomes" id="UP000310158">
    <property type="component" value="Unassembled WGS sequence"/>
</dbReference>
<sequence length="85" mass="9749">MHKEEPFYFRPDQIAAQKNLKAALLASPVLHPINYSSEAPVILTVDTLHITVDFHLCQYDPDNSKICYYAHFSSITLNDHEARFS</sequence>
<evidence type="ECO:0008006" key="3">
    <source>
        <dbReference type="Google" id="ProtNLM"/>
    </source>
</evidence>
<dbReference type="OrthoDB" id="3037028at2759"/>
<protein>
    <recommendedName>
        <fullName evidence="3">Reverse transcriptase/retrotransposon-derived protein RNase H-like domain-containing protein</fullName>
    </recommendedName>
</protein>
<proteinExistence type="predicted"/>
<keyword evidence="2" id="KW-1185">Reference proteome</keyword>
<reference evidence="1 2" key="1">
    <citation type="submission" date="2019-02" db="EMBL/GenBank/DDBJ databases">
        <title>Genome sequencing of the rare red list fungi Bondarzewia mesenterica.</title>
        <authorList>
            <person name="Buettner E."/>
            <person name="Kellner H."/>
        </authorList>
    </citation>
    <scope>NUCLEOTIDE SEQUENCE [LARGE SCALE GENOMIC DNA]</scope>
    <source>
        <strain evidence="1 2">DSM 108281</strain>
    </source>
</reference>
<evidence type="ECO:0000313" key="1">
    <source>
        <dbReference type="EMBL" id="THH15162.1"/>
    </source>
</evidence>
<dbReference type="SUPFAM" id="SSF56672">
    <property type="entry name" value="DNA/RNA polymerases"/>
    <property type="match status" value="1"/>
</dbReference>
<dbReference type="AlphaFoldDB" id="A0A4S4LRZ4"/>
<dbReference type="EMBL" id="SGPL01000224">
    <property type="protein sequence ID" value="THH15162.1"/>
    <property type="molecule type" value="Genomic_DNA"/>
</dbReference>